<organism evidence="1 2">
    <name type="scientific">Salix purpurea</name>
    <name type="common">Purple osier willow</name>
    <dbReference type="NCBI Taxonomy" id="77065"/>
    <lineage>
        <taxon>Eukaryota</taxon>
        <taxon>Viridiplantae</taxon>
        <taxon>Streptophyta</taxon>
        <taxon>Embryophyta</taxon>
        <taxon>Tracheophyta</taxon>
        <taxon>Spermatophyta</taxon>
        <taxon>Magnoliopsida</taxon>
        <taxon>eudicotyledons</taxon>
        <taxon>Gunneridae</taxon>
        <taxon>Pentapetalae</taxon>
        <taxon>rosids</taxon>
        <taxon>fabids</taxon>
        <taxon>Malpighiales</taxon>
        <taxon>Salicaceae</taxon>
        <taxon>Saliceae</taxon>
        <taxon>Salix</taxon>
    </lineage>
</organism>
<dbReference type="Proteomes" id="UP001151532">
    <property type="component" value="Chromosome 14"/>
</dbReference>
<accession>A0A9Q0SJE4</accession>
<proteinExistence type="predicted"/>
<name>A0A9Q0SJE4_SALPP</name>
<protein>
    <submittedName>
        <fullName evidence="1">Uncharacterized protein</fullName>
    </submittedName>
</protein>
<reference evidence="1" key="1">
    <citation type="submission" date="2022-11" db="EMBL/GenBank/DDBJ databases">
        <authorList>
            <person name="Hyden B.L."/>
            <person name="Feng K."/>
            <person name="Yates T."/>
            <person name="Jawdy S."/>
            <person name="Smart L.B."/>
            <person name="Muchero W."/>
        </authorList>
    </citation>
    <scope>NUCLEOTIDE SEQUENCE</scope>
    <source>
        <tissue evidence="1">Shoot tip</tissue>
    </source>
</reference>
<evidence type="ECO:0000313" key="2">
    <source>
        <dbReference type="Proteomes" id="UP001151532"/>
    </source>
</evidence>
<dbReference type="EMBL" id="JAPFFK010000020">
    <property type="protein sequence ID" value="KAJ6679215.1"/>
    <property type="molecule type" value="Genomic_DNA"/>
</dbReference>
<keyword evidence="2" id="KW-1185">Reference proteome</keyword>
<reference evidence="1" key="2">
    <citation type="journal article" date="2023" name="Int. J. Mol. Sci.">
        <title>De Novo Assembly and Annotation of 11 Diverse Shrub Willow (Salix) Genomes Reveals Novel Gene Organization in Sex-Linked Regions.</title>
        <authorList>
            <person name="Hyden B."/>
            <person name="Feng K."/>
            <person name="Yates T.B."/>
            <person name="Jawdy S."/>
            <person name="Cereghino C."/>
            <person name="Smart L.B."/>
            <person name="Muchero W."/>
        </authorList>
    </citation>
    <scope>NUCLEOTIDE SEQUENCE</scope>
    <source>
        <tissue evidence="1">Shoot tip</tissue>
    </source>
</reference>
<comment type="caution">
    <text evidence="1">The sequence shown here is derived from an EMBL/GenBank/DDBJ whole genome shotgun (WGS) entry which is preliminary data.</text>
</comment>
<sequence length="13" mass="1425">MATEPSSRWIGCS</sequence>
<evidence type="ECO:0000313" key="1">
    <source>
        <dbReference type="EMBL" id="KAJ6679215.1"/>
    </source>
</evidence>
<gene>
    <name evidence="1" type="ORF">OIU79_019052</name>
</gene>